<accession>A0A085WNG1</accession>
<proteinExistence type="predicted"/>
<evidence type="ECO:0000256" key="1">
    <source>
        <dbReference type="SAM" id="MobiDB-lite"/>
    </source>
</evidence>
<evidence type="ECO:0000313" key="2">
    <source>
        <dbReference type="EMBL" id="KFE69224.1"/>
    </source>
</evidence>
<feature type="region of interest" description="Disordered" evidence="1">
    <location>
        <begin position="61"/>
        <end position="84"/>
    </location>
</feature>
<name>A0A085WNG1_9BACT</name>
<organism evidence="2 3">
    <name type="scientific">Hyalangium minutum</name>
    <dbReference type="NCBI Taxonomy" id="394096"/>
    <lineage>
        <taxon>Bacteria</taxon>
        <taxon>Pseudomonadati</taxon>
        <taxon>Myxococcota</taxon>
        <taxon>Myxococcia</taxon>
        <taxon>Myxococcales</taxon>
        <taxon>Cystobacterineae</taxon>
        <taxon>Archangiaceae</taxon>
        <taxon>Hyalangium</taxon>
    </lineage>
</organism>
<evidence type="ECO:0000313" key="3">
    <source>
        <dbReference type="Proteomes" id="UP000028725"/>
    </source>
</evidence>
<gene>
    <name evidence="2" type="ORF">DB31_7126</name>
</gene>
<dbReference type="EMBL" id="JMCB01000005">
    <property type="protein sequence ID" value="KFE69224.1"/>
    <property type="molecule type" value="Genomic_DNA"/>
</dbReference>
<reference evidence="2 3" key="1">
    <citation type="submission" date="2014-04" db="EMBL/GenBank/DDBJ databases">
        <title>Genome assembly of Hyalangium minutum DSM 14724.</title>
        <authorList>
            <person name="Sharma G."/>
            <person name="Subramanian S."/>
        </authorList>
    </citation>
    <scope>NUCLEOTIDE SEQUENCE [LARGE SCALE GENOMIC DNA]</scope>
    <source>
        <strain evidence="2 3">DSM 14724</strain>
    </source>
</reference>
<dbReference type="AlphaFoldDB" id="A0A085WNG1"/>
<protein>
    <submittedName>
        <fullName evidence="2">Uncharacterized protein</fullName>
    </submittedName>
</protein>
<comment type="caution">
    <text evidence="2">The sequence shown here is derived from an EMBL/GenBank/DDBJ whole genome shotgun (WGS) entry which is preliminary data.</text>
</comment>
<feature type="compositionally biased region" description="Polar residues" evidence="1">
    <location>
        <begin position="1"/>
        <end position="16"/>
    </location>
</feature>
<feature type="region of interest" description="Disordered" evidence="1">
    <location>
        <begin position="1"/>
        <end position="24"/>
    </location>
</feature>
<keyword evidence="3" id="KW-1185">Reference proteome</keyword>
<dbReference type="Proteomes" id="UP000028725">
    <property type="component" value="Unassembled WGS sequence"/>
</dbReference>
<feature type="compositionally biased region" description="Low complexity" evidence="1">
    <location>
        <begin position="61"/>
        <end position="76"/>
    </location>
</feature>
<sequence>MVRGHSTSGFHGNRPSSRFWPARGALGQALHGSAAAAPAQGAAGRRHLSLSALRSVLNAHLSPLSSRSSPSMAPARPQSPPAHR</sequence>